<name>A0A059CLC2_EUCGR</name>
<gene>
    <name evidence="1" type="ORF">EUGRSUZ_C00699</name>
</gene>
<sequence length="120" mass="13656">MAAVRTSLMSLCSQQRISPSEQTFEGIKLFSPSNLETASRYEHIALPPFPENKDRGVKLKFLIERKIKYVGMFGFYVDVNLSFASNIETRKMPAHHSFDKLLSKKAHCIFIPLSGDLKAY</sequence>
<proteinExistence type="predicted"/>
<reference evidence="1" key="1">
    <citation type="submission" date="2013-07" db="EMBL/GenBank/DDBJ databases">
        <title>The genome of Eucalyptus grandis.</title>
        <authorList>
            <person name="Schmutz J."/>
            <person name="Hayes R."/>
            <person name="Myburg A."/>
            <person name="Tuskan G."/>
            <person name="Grattapaglia D."/>
            <person name="Rokhsar D.S."/>
        </authorList>
    </citation>
    <scope>NUCLEOTIDE SEQUENCE</scope>
    <source>
        <tissue evidence="1">Leaf extractions</tissue>
    </source>
</reference>
<organism evidence="1">
    <name type="scientific">Eucalyptus grandis</name>
    <name type="common">Flooded gum</name>
    <dbReference type="NCBI Taxonomy" id="71139"/>
    <lineage>
        <taxon>Eukaryota</taxon>
        <taxon>Viridiplantae</taxon>
        <taxon>Streptophyta</taxon>
        <taxon>Embryophyta</taxon>
        <taxon>Tracheophyta</taxon>
        <taxon>Spermatophyta</taxon>
        <taxon>Magnoliopsida</taxon>
        <taxon>eudicotyledons</taxon>
        <taxon>Gunneridae</taxon>
        <taxon>Pentapetalae</taxon>
        <taxon>rosids</taxon>
        <taxon>malvids</taxon>
        <taxon>Myrtales</taxon>
        <taxon>Myrtaceae</taxon>
        <taxon>Myrtoideae</taxon>
        <taxon>Eucalypteae</taxon>
        <taxon>Eucalyptus</taxon>
    </lineage>
</organism>
<accession>A0A059CLC2</accession>
<evidence type="ECO:0000313" key="1">
    <source>
        <dbReference type="EMBL" id="KCW79278.1"/>
    </source>
</evidence>
<dbReference type="InParanoid" id="A0A059CLC2"/>
<dbReference type="Gramene" id="KCW79278">
    <property type="protein sequence ID" value="KCW79278"/>
    <property type="gene ID" value="EUGRSUZ_C00699"/>
</dbReference>
<protein>
    <submittedName>
        <fullName evidence="1">Uncharacterized protein</fullName>
    </submittedName>
</protein>
<dbReference type="EMBL" id="KK198755">
    <property type="protein sequence ID" value="KCW79278.1"/>
    <property type="molecule type" value="Genomic_DNA"/>
</dbReference>
<dbReference type="AlphaFoldDB" id="A0A059CLC2"/>